<feature type="transmembrane region" description="Helical" evidence="2">
    <location>
        <begin position="219"/>
        <end position="238"/>
    </location>
</feature>
<accession>A0A921I193</accession>
<evidence type="ECO:0000256" key="1">
    <source>
        <dbReference type="SAM" id="MobiDB-lite"/>
    </source>
</evidence>
<comment type="caution">
    <text evidence="3">The sequence shown here is derived from an EMBL/GenBank/DDBJ whole genome shotgun (WGS) entry which is preliminary data.</text>
</comment>
<feature type="transmembrane region" description="Helical" evidence="2">
    <location>
        <begin position="21"/>
        <end position="39"/>
    </location>
</feature>
<reference evidence="3" key="2">
    <citation type="submission" date="2021-09" db="EMBL/GenBank/DDBJ databases">
        <authorList>
            <person name="Gilroy R."/>
        </authorList>
    </citation>
    <scope>NUCLEOTIDE SEQUENCE</scope>
    <source>
        <strain evidence="3">ChiSjej5B23-16112</strain>
    </source>
</reference>
<feature type="transmembrane region" description="Helical" evidence="2">
    <location>
        <begin position="110"/>
        <end position="129"/>
    </location>
</feature>
<evidence type="ECO:0000313" key="4">
    <source>
        <dbReference type="Proteomes" id="UP000769156"/>
    </source>
</evidence>
<evidence type="ECO:0000313" key="3">
    <source>
        <dbReference type="EMBL" id="HJF94605.1"/>
    </source>
</evidence>
<organism evidence="3 4">
    <name type="scientific">Lachnoclostridium phocaeense</name>
    <dbReference type="NCBI Taxonomy" id="1871021"/>
    <lineage>
        <taxon>Bacteria</taxon>
        <taxon>Bacillati</taxon>
        <taxon>Bacillota</taxon>
        <taxon>Clostridia</taxon>
        <taxon>Lachnospirales</taxon>
        <taxon>Lachnospiraceae</taxon>
    </lineage>
</organism>
<reference evidence="3" key="1">
    <citation type="journal article" date="2021" name="PeerJ">
        <title>Extensive microbial diversity within the chicken gut microbiome revealed by metagenomics and culture.</title>
        <authorList>
            <person name="Gilroy R."/>
            <person name="Ravi A."/>
            <person name="Getino M."/>
            <person name="Pursley I."/>
            <person name="Horton D.L."/>
            <person name="Alikhan N.F."/>
            <person name="Baker D."/>
            <person name="Gharbi K."/>
            <person name="Hall N."/>
            <person name="Watson M."/>
            <person name="Adriaenssens E.M."/>
            <person name="Foster-Nyarko E."/>
            <person name="Jarju S."/>
            <person name="Secka A."/>
            <person name="Antonio M."/>
            <person name="Oren A."/>
            <person name="Chaudhuri R.R."/>
            <person name="La Ragione R."/>
            <person name="Hildebrand F."/>
            <person name="Pallen M.J."/>
        </authorList>
    </citation>
    <scope>NUCLEOTIDE SEQUENCE</scope>
    <source>
        <strain evidence="3">ChiSjej5B23-16112</strain>
    </source>
</reference>
<feature type="transmembrane region" description="Helical" evidence="2">
    <location>
        <begin position="86"/>
        <end position="104"/>
    </location>
</feature>
<feature type="compositionally biased region" description="Basic and acidic residues" evidence="1">
    <location>
        <begin position="320"/>
        <end position="338"/>
    </location>
</feature>
<feature type="compositionally biased region" description="Polar residues" evidence="1">
    <location>
        <begin position="359"/>
        <end position="371"/>
    </location>
</feature>
<dbReference type="Proteomes" id="UP000769156">
    <property type="component" value="Unassembled WGS sequence"/>
</dbReference>
<feature type="transmembrane region" description="Helical" evidence="2">
    <location>
        <begin position="244"/>
        <end position="268"/>
    </location>
</feature>
<keyword evidence="2" id="KW-0812">Transmembrane</keyword>
<feature type="transmembrane region" description="Helical" evidence="2">
    <location>
        <begin position="190"/>
        <end position="207"/>
    </location>
</feature>
<sequence>MDNLYVIKGQIQQVYAKYSKFIDKGVQFILALAVFYMINHDLGFMSLLSNPLITVGLAVICAFLPMIVTVLAAAVLILVQMAAVSLGIMAVTAVVFVIMFVFYVRFSPKTAVVILLMPLAFMFHIPYVIPVAFGLVGTPASVVPVICGTVVYYMIDYVKTSASALESGGAEGMISQLMTYLQQVFQNREMIVMILAFVIVLFLVYQIRRMSVSHAWKSASAAGAVAGIVIVAAGSAVLDVKVSYPELILGNVAAVIVGLILELLFFAVDYSRTESVQYEDDEYYYYVKAVPKIVVAAPEKTVKRINRRAENQETEIINTDEIRRKSAESAGAKEEGEKKPKKTGAAGRSRSPRKKESRITGNMDQLLLTRSLQKELHLDEEERND</sequence>
<proteinExistence type="predicted"/>
<feature type="region of interest" description="Disordered" evidence="1">
    <location>
        <begin position="316"/>
        <end position="385"/>
    </location>
</feature>
<keyword evidence="2" id="KW-1133">Transmembrane helix</keyword>
<dbReference type="EMBL" id="DYVY01000118">
    <property type="protein sequence ID" value="HJF94605.1"/>
    <property type="molecule type" value="Genomic_DNA"/>
</dbReference>
<feature type="transmembrane region" description="Helical" evidence="2">
    <location>
        <begin position="51"/>
        <end position="79"/>
    </location>
</feature>
<name>A0A921I193_9FIRM</name>
<evidence type="ECO:0000256" key="2">
    <source>
        <dbReference type="SAM" id="Phobius"/>
    </source>
</evidence>
<dbReference type="AlphaFoldDB" id="A0A921I193"/>
<gene>
    <name evidence="3" type="ORF">K8V82_07415</name>
</gene>
<protein>
    <submittedName>
        <fullName evidence="3">Uncharacterized protein</fullName>
    </submittedName>
</protein>
<keyword evidence="2" id="KW-0472">Membrane</keyword>